<feature type="non-terminal residue" evidence="7">
    <location>
        <position position="962"/>
    </location>
</feature>
<feature type="compositionally biased region" description="Basic and acidic residues" evidence="5">
    <location>
        <begin position="330"/>
        <end position="346"/>
    </location>
</feature>
<dbReference type="AlphaFoldDB" id="A0A9P1G8K3"/>
<dbReference type="SMART" id="SM00209">
    <property type="entry name" value="TSP1"/>
    <property type="match status" value="4"/>
</dbReference>
<dbReference type="EMBL" id="CAMXCT010003375">
    <property type="protein sequence ID" value="CAI4004148.1"/>
    <property type="molecule type" value="Genomic_DNA"/>
</dbReference>
<dbReference type="EMBL" id="CAMXCT030003375">
    <property type="protein sequence ID" value="CAL4791460.1"/>
    <property type="molecule type" value="Genomic_DNA"/>
</dbReference>
<dbReference type="Proteomes" id="UP001152797">
    <property type="component" value="Unassembled WGS sequence"/>
</dbReference>
<dbReference type="PROSITE" id="PS50092">
    <property type="entry name" value="TSP1"/>
    <property type="match status" value="4"/>
</dbReference>
<accession>A0A9P1G8K3</accession>
<dbReference type="InterPro" id="IPR000884">
    <property type="entry name" value="TSP1_rpt"/>
</dbReference>
<evidence type="ECO:0000313" key="8">
    <source>
        <dbReference type="EMBL" id="CAL4791460.1"/>
    </source>
</evidence>
<dbReference type="Pfam" id="PF00090">
    <property type="entry name" value="TSP_1"/>
    <property type="match status" value="2"/>
</dbReference>
<dbReference type="Gene3D" id="2.20.100.10">
    <property type="entry name" value="Thrombospondin type-1 (TSP1) repeat"/>
    <property type="match status" value="4"/>
</dbReference>
<feature type="compositionally biased region" description="Low complexity" evidence="5">
    <location>
        <begin position="269"/>
        <end position="307"/>
    </location>
</feature>
<feature type="domain" description="Spondin-like TSP1" evidence="6">
    <location>
        <begin position="202"/>
        <end position="249"/>
    </location>
</feature>
<keyword evidence="9" id="KW-1185">Reference proteome</keyword>
<evidence type="ECO:0000256" key="2">
    <source>
        <dbReference type="ARBA" id="ARBA00022737"/>
    </source>
</evidence>
<dbReference type="SUPFAM" id="SSF82895">
    <property type="entry name" value="TSP-1 type 1 repeat"/>
    <property type="match status" value="4"/>
</dbReference>
<protein>
    <submittedName>
        <fullName evidence="8">Hemicentin-1 (Fibulin-6) (FIBL-6)</fullName>
    </submittedName>
</protein>
<keyword evidence="3" id="KW-1015">Disulfide bond</keyword>
<dbReference type="OrthoDB" id="446173at2759"/>
<dbReference type="PANTHER" id="PTHR22906">
    <property type="entry name" value="PROPERDIN"/>
    <property type="match status" value="1"/>
</dbReference>
<evidence type="ECO:0000259" key="6">
    <source>
        <dbReference type="Pfam" id="PF19028"/>
    </source>
</evidence>
<reference evidence="8 9" key="2">
    <citation type="submission" date="2024-05" db="EMBL/GenBank/DDBJ databases">
        <authorList>
            <person name="Chen Y."/>
            <person name="Shah S."/>
            <person name="Dougan E. K."/>
            <person name="Thang M."/>
            <person name="Chan C."/>
        </authorList>
    </citation>
    <scope>NUCLEOTIDE SEQUENCE [LARGE SCALE GENOMIC DNA]</scope>
</reference>
<keyword evidence="2" id="KW-0677">Repeat</keyword>
<evidence type="ECO:0000256" key="1">
    <source>
        <dbReference type="ARBA" id="ARBA00022729"/>
    </source>
</evidence>
<dbReference type="InterPro" id="IPR044004">
    <property type="entry name" value="TSP1_spondin_dom"/>
</dbReference>
<gene>
    <name evidence="7" type="ORF">C1SCF055_LOCUS29961</name>
</gene>
<feature type="region of interest" description="Disordered" evidence="5">
    <location>
        <begin position="537"/>
        <end position="561"/>
    </location>
</feature>
<evidence type="ECO:0000313" key="7">
    <source>
        <dbReference type="EMBL" id="CAI4004148.1"/>
    </source>
</evidence>
<comment type="caution">
    <text evidence="7">The sequence shown here is derived from an EMBL/GenBank/DDBJ whole genome shotgun (WGS) entry which is preliminary data.</text>
</comment>
<feature type="compositionally biased region" description="Basic and acidic residues" evidence="5">
    <location>
        <begin position="258"/>
        <end position="268"/>
    </location>
</feature>
<keyword evidence="4" id="KW-0325">Glycoprotein</keyword>
<feature type="domain" description="Spondin-like TSP1" evidence="6">
    <location>
        <begin position="91"/>
        <end position="143"/>
    </location>
</feature>
<organism evidence="7">
    <name type="scientific">Cladocopium goreaui</name>
    <dbReference type="NCBI Taxonomy" id="2562237"/>
    <lineage>
        <taxon>Eukaryota</taxon>
        <taxon>Sar</taxon>
        <taxon>Alveolata</taxon>
        <taxon>Dinophyceae</taxon>
        <taxon>Suessiales</taxon>
        <taxon>Symbiodiniaceae</taxon>
        <taxon>Cladocopium</taxon>
    </lineage>
</organism>
<dbReference type="EMBL" id="CAMXCT020003375">
    <property type="protein sequence ID" value="CAL1157523.1"/>
    <property type="molecule type" value="Genomic_DNA"/>
</dbReference>
<evidence type="ECO:0000256" key="3">
    <source>
        <dbReference type="ARBA" id="ARBA00023157"/>
    </source>
</evidence>
<feature type="region of interest" description="Disordered" evidence="5">
    <location>
        <begin position="253"/>
        <end position="356"/>
    </location>
</feature>
<evidence type="ECO:0000256" key="5">
    <source>
        <dbReference type="SAM" id="MobiDB-lite"/>
    </source>
</evidence>
<sequence length="962" mass="102930">YGGKPCDKATFEKEAANWDGIGHEMVCNGQQCPLDCSWNDWGDYSPCSDSCGGGKKARRRTSTPAKWGGLPCKGEPNETVACAVELCPVDCQWGDWQPWSDCSQPCGGGRKERQRSIAVQGGYGGVMCNPSAKEAIDCNVADCSSDCVWESWSEWSKCSASCGGGRSNRSRQLEKEAEGEGSCAGKAKEDRECNQDPCYNGCLLSDWSMWSPCSKTCGPGQRTRQKSLIKEPMNGTKCSAANDTEDCVTVELSECSPTEDKEGKRGIDSKAGNATNATNASKAADSAQNTTAAKTTSANASGNTSNAPKAQEADAKLKAKGQVGEADESDSPKTLDSKRPFSRDGQADLGGDGNWITTNFTDGGTINVSESNKSLETNLTDLLARAAEGGVSHCMVYQRQPDVPKMQQMEVFELKGTRTIDDCCYRCTYHNPSGDEDKECTAFQFMESPSGARYCVLASGTAYNASMADPQGQWLVKMPKSEWPASYVTSTSTTTVTTVTTTTVTTTTVTTTTTTVTTTTETQTTTTFTKTTRTMTIPNTTTTTNASAKSTETETSTTTTGITTTITLTTSEEERDFHEMGAPEEEAKIPEAPKEPAQWLVGVATRTESCDATCASVGEQCDFAHLKATADSQRETQIAFAQAGFSCLSFGTGCSPEDCPSWGAPFLHQSFMDGSTRQRNGQGDPCFLGNDVASCDQVPADLNHRRLCPCSVKNANETVVGYEVLEVSNVQTFLSSNAIKDSIIEAVALLADVPKAAVKVFLQYLKTENDPEAAAQPGSVVMVHVINASATCKTPEVIRMALEADARADTVDKVLKPLLEAEGPFEEVGPGSCRDAQGNEYDVLSHDALDTLKGCKDACMLFTAAKCHGFNFEAGRCQLRMEDGFAEASGDWKLSWDAGTAQGSVASASEGTARCFRRTDVKDLKATDNSTETEQDESILSSIADFVPNIGNIFSGFGNLFR</sequence>
<evidence type="ECO:0000256" key="4">
    <source>
        <dbReference type="ARBA" id="ARBA00023180"/>
    </source>
</evidence>
<dbReference type="Pfam" id="PF19028">
    <property type="entry name" value="TSP1_spondin"/>
    <property type="match status" value="2"/>
</dbReference>
<evidence type="ECO:0000313" key="9">
    <source>
        <dbReference type="Proteomes" id="UP001152797"/>
    </source>
</evidence>
<dbReference type="InterPro" id="IPR052065">
    <property type="entry name" value="Compl_asym_regulator"/>
</dbReference>
<dbReference type="InterPro" id="IPR036383">
    <property type="entry name" value="TSP1_rpt_sf"/>
</dbReference>
<reference evidence="7" key="1">
    <citation type="submission" date="2022-10" db="EMBL/GenBank/DDBJ databases">
        <authorList>
            <person name="Chen Y."/>
            <person name="Dougan E. K."/>
            <person name="Chan C."/>
            <person name="Rhodes N."/>
            <person name="Thang M."/>
        </authorList>
    </citation>
    <scope>NUCLEOTIDE SEQUENCE</scope>
</reference>
<keyword evidence="1" id="KW-0732">Signal</keyword>
<proteinExistence type="predicted"/>
<name>A0A9P1G8K3_9DINO</name>